<dbReference type="Gene3D" id="1.10.3730.10">
    <property type="entry name" value="ProC C-terminal domain-like"/>
    <property type="match status" value="1"/>
</dbReference>
<evidence type="ECO:0000256" key="1">
    <source>
        <dbReference type="ARBA" id="ARBA00005525"/>
    </source>
</evidence>
<keyword evidence="4" id="KW-0963">Cytoplasm</keyword>
<dbReference type="Proteomes" id="UP000678281">
    <property type="component" value="Unassembled WGS sequence"/>
</dbReference>
<dbReference type="SUPFAM" id="SSF48179">
    <property type="entry name" value="6-phosphogluconate dehydrogenase C-terminal domain-like"/>
    <property type="match status" value="1"/>
</dbReference>
<evidence type="ECO:0000259" key="7">
    <source>
        <dbReference type="Pfam" id="PF14748"/>
    </source>
</evidence>
<dbReference type="InterPro" id="IPR000304">
    <property type="entry name" value="Pyrroline-COOH_reductase"/>
</dbReference>
<keyword evidence="9" id="KW-1185">Reference proteome</keyword>
<comment type="catalytic activity">
    <reaction evidence="4">
        <text>L-proline + NADP(+) = (S)-1-pyrroline-5-carboxylate + NADPH + 2 H(+)</text>
        <dbReference type="Rhea" id="RHEA:14109"/>
        <dbReference type="ChEBI" id="CHEBI:15378"/>
        <dbReference type="ChEBI" id="CHEBI:17388"/>
        <dbReference type="ChEBI" id="CHEBI:57783"/>
        <dbReference type="ChEBI" id="CHEBI:58349"/>
        <dbReference type="ChEBI" id="CHEBI:60039"/>
        <dbReference type="EC" id="1.5.1.2"/>
    </reaction>
</comment>
<comment type="caution">
    <text evidence="8">The sequence shown here is derived from an EMBL/GenBank/DDBJ whole genome shotgun (WGS) entry which is preliminary data.</text>
</comment>
<dbReference type="AlphaFoldDB" id="A0A942E3G9"/>
<sequence>MNAALSKIGPVMLVGAGKMGVALARGWLDAGLPPNNLIIVHPRPGEALLDLAEDYGLTLNSEASGLTPNVLVVGVKPQVMDEVLESLAPVIAPHTLVVSIAAGIDLARLASKAGTQRVMRTMPNTPVQVRKGITGVVPGPDVTAEDRVSMDALLSASGMVVWLENEAQLDGLTAVSGSGPAYIFHMVEALAAAGKRQGLPDEIAEQLARGTVIGAAALMDAGTLSPTVLRENVTSPKGATAAGLAVLMGEPGLTDLMDRTVSATRQRTEELGRI</sequence>
<dbReference type="HAMAP" id="MF_01925">
    <property type="entry name" value="P5C_reductase"/>
    <property type="match status" value="1"/>
</dbReference>
<keyword evidence="2 4" id="KW-0521">NADP</keyword>
<comment type="similarity">
    <text evidence="1 4">Belongs to the pyrroline-5-carboxylate reductase family.</text>
</comment>
<organism evidence="8 9">
    <name type="scientific">Devosia litorisediminis</name>
    <dbReference type="NCBI Taxonomy" id="2829817"/>
    <lineage>
        <taxon>Bacteria</taxon>
        <taxon>Pseudomonadati</taxon>
        <taxon>Pseudomonadota</taxon>
        <taxon>Alphaproteobacteria</taxon>
        <taxon>Hyphomicrobiales</taxon>
        <taxon>Devosiaceae</taxon>
        <taxon>Devosia</taxon>
    </lineage>
</organism>
<dbReference type="Gene3D" id="3.40.50.720">
    <property type="entry name" value="NAD(P)-binding Rossmann-like Domain"/>
    <property type="match status" value="1"/>
</dbReference>
<dbReference type="NCBIfam" id="TIGR00112">
    <property type="entry name" value="proC"/>
    <property type="match status" value="1"/>
</dbReference>
<evidence type="ECO:0000256" key="5">
    <source>
        <dbReference type="NCBIfam" id="TIGR00112"/>
    </source>
</evidence>
<dbReference type="Pfam" id="PF14748">
    <property type="entry name" value="P5CR_dimer"/>
    <property type="match status" value="1"/>
</dbReference>
<comment type="pathway">
    <text evidence="4">Amino-acid biosynthesis; L-proline biosynthesis; L-proline from L-glutamate 5-semialdehyde: step 1/1.</text>
</comment>
<name>A0A942E3G9_9HYPH</name>
<dbReference type="InterPro" id="IPR028939">
    <property type="entry name" value="P5C_Rdtase_cat_N"/>
</dbReference>
<dbReference type="InterPro" id="IPR036291">
    <property type="entry name" value="NAD(P)-bd_dom_sf"/>
</dbReference>
<dbReference type="RefSeq" id="WP_212657131.1">
    <property type="nucleotide sequence ID" value="NZ_JAGXTP010000001.1"/>
</dbReference>
<keyword evidence="4" id="KW-0641">Proline biosynthesis</keyword>
<dbReference type="GO" id="GO:0005737">
    <property type="term" value="C:cytoplasm"/>
    <property type="evidence" value="ECO:0007669"/>
    <property type="project" value="UniProtKB-SubCell"/>
</dbReference>
<dbReference type="Pfam" id="PF03807">
    <property type="entry name" value="F420_oxidored"/>
    <property type="match status" value="1"/>
</dbReference>
<evidence type="ECO:0000256" key="2">
    <source>
        <dbReference type="ARBA" id="ARBA00022857"/>
    </source>
</evidence>
<dbReference type="EMBL" id="JAGXTP010000001">
    <property type="protein sequence ID" value="MBS3847513.1"/>
    <property type="molecule type" value="Genomic_DNA"/>
</dbReference>
<dbReference type="GO" id="GO:0004735">
    <property type="term" value="F:pyrroline-5-carboxylate reductase activity"/>
    <property type="evidence" value="ECO:0007669"/>
    <property type="project" value="UniProtKB-UniRule"/>
</dbReference>
<gene>
    <name evidence="4" type="primary">proC</name>
    <name evidence="8" type="ORF">KD146_02265</name>
</gene>
<dbReference type="PANTHER" id="PTHR11645:SF0">
    <property type="entry name" value="PYRROLINE-5-CARBOXYLATE REDUCTASE 3"/>
    <property type="match status" value="1"/>
</dbReference>
<reference evidence="8" key="1">
    <citation type="submission" date="2021-04" db="EMBL/GenBank/DDBJ databases">
        <title>Devosia litorisediminis sp. nov., isolated from a sand dune.</title>
        <authorList>
            <person name="Park S."/>
            <person name="Yoon J.-H."/>
        </authorList>
    </citation>
    <scope>NUCLEOTIDE SEQUENCE</scope>
    <source>
        <strain evidence="8">BSSL-BM10</strain>
    </source>
</reference>
<keyword evidence="3 4" id="KW-0560">Oxidoreductase</keyword>
<dbReference type="FunFam" id="1.10.3730.10:FF:000001">
    <property type="entry name" value="Pyrroline-5-carboxylate reductase"/>
    <property type="match status" value="1"/>
</dbReference>
<feature type="domain" description="Pyrroline-5-carboxylate reductase dimerisation" evidence="7">
    <location>
        <begin position="166"/>
        <end position="271"/>
    </location>
</feature>
<dbReference type="EC" id="1.5.1.2" evidence="4 5"/>
<evidence type="ECO:0000313" key="8">
    <source>
        <dbReference type="EMBL" id="MBS3847513.1"/>
    </source>
</evidence>
<evidence type="ECO:0000256" key="3">
    <source>
        <dbReference type="ARBA" id="ARBA00023002"/>
    </source>
</evidence>
<dbReference type="SUPFAM" id="SSF51735">
    <property type="entry name" value="NAD(P)-binding Rossmann-fold domains"/>
    <property type="match status" value="1"/>
</dbReference>
<dbReference type="GO" id="GO:0055129">
    <property type="term" value="P:L-proline biosynthetic process"/>
    <property type="evidence" value="ECO:0007669"/>
    <property type="project" value="UniProtKB-UniRule"/>
</dbReference>
<dbReference type="PIRSF" id="PIRSF000193">
    <property type="entry name" value="Pyrrol-5-carb_rd"/>
    <property type="match status" value="1"/>
</dbReference>
<comment type="catalytic activity">
    <reaction evidence="4">
        <text>L-proline + NAD(+) = (S)-1-pyrroline-5-carboxylate + NADH + 2 H(+)</text>
        <dbReference type="Rhea" id="RHEA:14105"/>
        <dbReference type="ChEBI" id="CHEBI:15378"/>
        <dbReference type="ChEBI" id="CHEBI:17388"/>
        <dbReference type="ChEBI" id="CHEBI:57540"/>
        <dbReference type="ChEBI" id="CHEBI:57945"/>
        <dbReference type="ChEBI" id="CHEBI:60039"/>
        <dbReference type="EC" id="1.5.1.2"/>
    </reaction>
</comment>
<evidence type="ECO:0000313" key="9">
    <source>
        <dbReference type="Proteomes" id="UP000678281"/>
    </source>
</evidence>
<feature type="domain" description="Pyrroline-5-carboxylate reductase catalytic N-terminal" evidence="6">
    <location>
        <begin position="12"/>
        <end position="103"/>
    </location>
</feature>
<dbReference type="InterPro" id="IPR029036">
    <property type="entry name" value="P5CR_dimer"/>
</dbReference>
<evidence type="ECO:0000259" key="6">
    <source>
        <dbReference type="Pfam" id="PF03807"/>
    </source>
</evidence>
<keyword evidence="4" id="KW-0028">Amino-acid biosynthesis</keyword>
<comment type="function">
    <text evidence="4">Catalyzes the reduction of 1-pyrroline-5-carboxylate (PCA) to L-proline.</text>
</comment>
<proteinExistence type="inferred from homology"/>
<protein>
    <recommendedName>
        <fullName evidence="4 5">Pyrroline-5-carboxylate reductase</fullName>
        <shortName evidence="4">P5C reductase</shortName>
        <shortName evidence="4">P5CR</shortName>
        <ecNumber evidence="4 5">1.5.1.2</ecNumber>
    </recommendedName>
    <alternativeName>
        <fullName evidence="4">PCA reductase</fullName>
    </alternativeName>
</protein>
<dbReference type="InterPro" id="IPR008927">
    <property type="entry name" value="6-PGluconate_DH-like_C_sf"/>
</dbReference>
<comment type="subcellular location">
    <subcellularLocation>
        <location evidence="4">Cytoplasm</location>
    </subcellularLocation>
</comment>
<dbReference type="PANTHER" id="PTHR11645">
    <property type="entry name" value="PYRROLINE-5-CARBOXYLATE REDUCTASE"/>
    <property type="match status" value="1"/>
</dbReference>
<accession>A0A942E3G9</accession>
<evidence type="ECO:0000256" key="4">
    <source>
        <dbReference type="HAMAP-Rule" id="MF_01925"/>
    </source>
</evidence>